<evidence type="ECO:0000256" key="1">
    <source>
        <dbReference type="SAM" id="Phobius"/>
    </source>
</evidence>
<name>A0AAW1UG27_9CUCU</name>
<keyword evidence="4" id="KW-1185">Reference proteome</keyword>
<reference evidence="3 4" key="1">
    <citation type="submission" date="2023-03" db="EMBL/GenBank/DDBJ databases">
        <title>Genome insight into feeding habits of ladybird beetles.</title>
        <authorList>
            <person name="Li H.-S."/>
            <person name="Huang Y.-H."/>
            <person name="Pang H."/>
        </authorList>
    </citation>
    <scope>NUCLEOTIDE SEQUENCE [LARGE SCALE GENOMIC DNA]</scope>
    <source>
        <strain evidence="3">SYSU_2023b</strain>
        <tissue evidence="3">Whole body</tissue>
    </source>
</reference>
<dbReference type="EMBL" id="JARQZJ010000070">
    <property type="protein sequence ID" value="KAK9881648.1"/>
    <property type="molecule type" value="Genomic_DNA"/>
</dbReference>
<dbReference type="AlphaFoldDB" id="A0AAW1UG27"/>
<evidence type="ECO:0000256" key="2">
    <source>
        <dbReference type="SAM" id="SignalP"/>
    </source>
</evidence>
<keyword evidence="1" id="KW-0812">Transmembrane</keyword>
<accession>A0AAW1UG27</accession>
<keyword evidence="2" id="KW-0732">Signal</keyword>
<sequence length="238" mass="27284">MKWIISLFFIFCVVYGQDVEKVEIGIVQQFFEKRCYKHSTSGDAYDKLVVLSDDFRKYAQYTSTFLPDHIGHFCKNERDILINKMKDVNKQMLLCLPKEEKFLPQYVQDTITSFLQFLCQDGGTNVKSFFSSQGKQCRTSLSYNNATEEVGSCFSRVFKTVRDNEYMTKTNLCSDVGLVKGCFSAALDKYCSGFAAFQALNNVFFRYINKPCSACIFGINNLFIYLSVAVSLLYSKFA</sequence>
<dbReference type="InterPro" id="IPR009832">
    <property type="entry name" value="DUF1397"/>
</dbReference>
<comment type="caution">
    <text evidence="3">The sequence shown here is derived from an EMBL/GenBank/DDBJ whole genome shotgun (WGS) entry which is preliminary data.</text>
</comment>
<organism evidence="3 4">
    <name type="scientific">Henosepilachna vigintioctopunctata</name>
    <dbReference type="NCBI Taxonomy" id="420089"/>
    <lineage>
        <taxon>Eukaryota</taxon>
        <taxon>Metazoa</taxon>
        <taxon>Ecdysozoa</taxon>
        <taxon>Arthropoda</taxon>
        <taxon>Hexapoda</taxon>
        <taxon>Insecta</taxon>
        <taxon>Pterygota</taxon>
        <taxon>Neoptera</taxon>
        <taxon>Endopterygota</taxon>
        <taxon>Coleoptera</taxon>
        <taxon>Polyphaga</taxon>
        <taxon>Cucujiformia</taxon>
        <taxon>Coccinelloidea</taxon>
        <taxon>Coccinellidae</taxon>
        <taxon>Epilachninae</taxon>
        <taxon>Epilachnini</taxon>
        <taxon>Henosepilachna</taxon>
    </lineage>
</organism>
<feature type="signal peptide" evidence="2">
    <location>
        <begin position="1"/>
        <end position="16"/>
    </location>
</feature>
<evidence type="ECO:0000313" key="4">
    <source>
        <dbReference type="Proteomes" id="UP001431783"/>
    </source>
</evidence>
<keyword evidence="1" id="KW-1133">Transmembrane helix</keyword>
<keyword evidence="1" id="KW-0472">Membrane</keyword>
<feature type="transmembrane region" description="Helical" evidence="1">
    <location>
        <begin position="216"/>
        <end position="234"/>
    </location>
</feature>
<gene>
    <name evidence="3" type="ORF">WA026_017168</name>
</gene>
<proteinExistence type="predicted"/>
<dbReference type="Pfam" id="PF07165">
    <property type="entry name" value="DUF1397"/>
    <property type="match status" value="1"/>
</dbReference>
<protein>
    <submittedName>
        <fullName evidence="3">Uncharacterized protein</fullName>
    </submittedName>
</protein>
<feature type="chain" id="PRO_5043946087" evidence="2">
    <location>
        <begin position="17"/>
        <end position="238"/>
    </location>
</feature>
<evidence type="ECO:0000313" key="3">
    <source>
        <dbReference type="EMBL" id="KAK9881648.1"/>
    </source>
</evidence>
<dbReference type="Proteomes" id="UP001431783">
    <property type="component" value="Unassembled WGS sequence"/>
</dbReference>